<accession>A0A7L8A9E1</accession>
<dbReference type="AlphaFoldDB" id="A0A7L8A9E1"/>
<dbReference type="Proteomes" id="UP000516656">
    <property type="component" value="Chromosome 2"/>
</dbReference>
<gene>
    <name evidence="2" type="ORF">IC627_18035</name>
</gene>
<dbReference type="EMBL" id="CP061855">
    <property type="protein sequence ID" value="QOD58706.1"/>
    <property type="molecule type" value="Genomic_DNA"/>
</dbReference>
<organism evidence="2 3">
    <name type="scientific">Photobacterium damsela subsp. piscicida</name>
    <name type="common">Pasteurella piscicida</name>
    <dbReference type="NCBI Taxonomy" id="38294"/>
    <lineage>
        <taxon>Bacteria</taxon>
        <taxon>Pseudomonadati</taxon>
        <taxon>Pseudomonadota</taxon>
        <taxon>Gammaproteobacteria</taxon>
        <taxon>Vibrionales</taxon>
        <taxon>Vibrionaceae</taxon>
        <taxon>Photobacterium</taxon>
    </lineage>
</organism>
<sequence>MIMFEWLKKLFGDNRTENEIIDQQDTSPEELERQQKYAQGAPSDDGDGGE</sequence>
<proteinExistence type="predicted"/>
<evidence type="ECO:0000256" key="1">
    <source>
        <dbReference type="SAM" id="MobiDB-lite"/>
    </source>
</evidence>
<protein>
    <submittedName>
        <fullName evidence="2">Uncharacterized protein</fullName>
    </submittedName>
</protein>
<name>A0A7L8A9E1_PHODP</name>
<evidence type="ECO:0000313" key="3">
    <source>
        <dbReference type="Proteomes" id="UP000516656"/>
    </source>
</evidence>
<feature type="region of interest" description="Disordered" evidence="1">
    <location>
        <begin position="17"/>
        <end position="50"/>
    </location>
</feature>
<evidence type="ECO:0000313" key="2">
    <source>
        <dbReference type="EMBL" id="QOD58706.1"/>
    </source>
</evidence>
<reference evidence="2 3" key="1">
    <citation type="submission" date="2020-09" db="EMBL/GenBank/DDBJ databases">
        <title>Complete, closed and curated genome sequences of Photobacterium damselae subsp. piscicida isolates from Australia indicate localised evolution and additional plasmid-borne pathogenicity mechanisms.</title>
        <authorList>
            <person name="Baseggio L."/>
            <person name="Silayeva O."/>
            <person name="Buller N."/>
            <person name="Landos M."/>
            <person name="Engelstaedter J."/>
            <person name="Barnes A.C."/>
        </authorList>
    </citation>
    <scope>NUCLEOTIDE SEQUENCE [LARGE SCALE GENOMIC DNA]</scope>
    <source>
        <strain evidence="2 3">AS-16-0540-1</strain>
    </source>
</reference>